<name>A0A857LQK2_9ACTN</name>
<feature type="region of interest" description="Disordered" evidence="1">
    <location>
        <begin position="42"/>
        <end position="79"/>
    </location>
</feature>
<evidence type="ECO:0000256" key="1">
    <source>
        <dbReference type="SAM" id="MobiDB-lite"/>
    </source>
</evidence>
<organism evidence="2">
    <name type="scientific">Gordonia amarae</name>
    <dbReference type="NCBI Taxonomy" id="36821"/>
    <lineage>
        <taxon>Bacteria</taxon>
        <taxon>Bacillati</taxon>
        <taxon>Actinomycetota</taxon>
        <taxon>Actinomycetes</taxon>
        <taxon>Mycobacteriales</taxon>
        <taxon>Gordoniaceae</taxon>
        <taxon>Gordonia</taxon>
    </lineage>
</organism>
<evidence type="ECO:0000313" key="2">
    <source>
        <dbReference type="EMBL" id="QHN41036.1"/>
    </source>
</evidence>
<accession>A0A857LQK2</accession>
<proteinExistence type="predicted"/>
<gene>
    <name evidence="2" type="ORF">GII30_19355</name>
</gene>
<reference evidence="2" key="1">
    <citation type="journal article" date="2021" name="Nat. Microbiol.">
        <title>Cocultivation of an ultrasmall environmental parasitic bacterium with lytic ability against bacteria associated with wastewater foams.</title>
        <authorList>
            <person name="Batinovic S."/>
            <person name="Rose J.J.A."/>
            <person name="Ratcliffe J."/>
            <person name="Seviour R.J."/>
            <person name="Petrovski S."/>
        </authorList>
    </citation>
    <scope>NUCLEOTIDE SEQUENCE</scope>
    <source>
        <strain evidence="2">CON44</strain>
    </source>
</reference>
<sequence length="189" mass="19407">MHLHSFSPDAGATNAKGPQMKRAIITATAAVLLVVPFATGCEESTDTGAAPSAAAQQDNGDSGDSASNGGPRTAPDPCSLMTDEKAAELAGTTVEDHTGPEDAANLRECRWNFSDGKTLSLTLGITGGNLDPEAALDGAKEFDGIGDRAVSTGGNELYVQVGALTMVLNDGYGVDNHQKIAKYLVTQVK</sequence>
<dbReference type="EMBL" id="CP045810">
    <property type="protein sequence ID" value="QHN41036.1"/>
    <property type="molecule type" value="Genomic_DNA"/>
</dbReference>
<dbReference type="AlphaFoldDB" id="A0A857LQK2"/>
<protein>
    <submittedName>
        <fullName evidence="2">DUF3558 domain-containing protein</fullName>
    </submittedName>
</protein>
<feature type="compositionally biased region" description="Low complexity" evidence="1">
    <location>
        <begin position="58"/>
        <end position="70"/>
    </location>
</feature>